<comment type="subcellular location">
    <subcellularLocation>
        <location evidence="1">Cell membrane</location>
        <topology evidence="1">Multi-pass membrane protein</topology>
    </subcellularLocation>
</comment>
<reference evidence="9 10" key="1">
    <citation type="submission" date="2018-04" db="EMBL/GenBank/DDBJ databases">
        <title>Thalassorhabdus spongiae gen. nov., sp. nov., isolated from a marine sponge in South-West Iceland.</title>
        <authorList>
            <person name="Knobloch S."/>
            <person name="Daussin A."/>
            <person name="Johannsson R."/>
            <person name="Marteinsson V.T."/>
        </authorList>
    </citation>
    <scope>NUCLEOTIDE SEQUENCE [LARGE SCALE GENOMIC DNA]</scope>
    <source>
        <strain evidence="9 10">Hp12</strain>
    </source>
</reference>
<dbReference type="AlphaFoldDB" id="A0A2V1GWK9"/>
<dbReference type="Proteomes" id="UP000244906">
    <property type="component" value="Unassembled WGS sequence"/>
</dbReference>
<dbReference type="InterPro" id="IPR036259">
    <property type="entry name" value="MFS_trans_sf"/>
</dbReference>
<dbReference type="Pfam" id="PF07690">
    <property type="entry name" value="MFS_1"/>
    <property type="match status" value="1"/>
</dbReference>
<feature type="domain" description="Major facilitator superfamily (MFS) profile" evidence="8">
    <location>
        <begin position="1"/>
        <end position="399"/>
    </location>
</feature>
<keyword evidence="3 7" id="KW-0812">Transmembrane</keyword>
<feature type="transmembrane region" description="Helical" evidence="7">
    <location>
        <begin position="50"/>
        <end position="70"/>
    </location>
</feature>
<dbReference type="EMBL" id="QDDL01000015">
    <property type="protein sequence ID" value="PVZ63539.1"/>
    <property type="molecule type" value="Genomic_DNA"/>
</dbReference>
<dbReference type="RefSeq" id="WP_116689058.1">
    <property type="nucleotide sequence ID" value="NZ_CAWNYD010000015.1"/>
</dbReference>
<feature type="transmembrane region" description="Helical" evidence="7">
    <location>
        <begin position="345"/>
        <end position="364"/>
    </location>
</feature>
<evidence type="ECO:0000259" key="8">
    <source>
        <dbReference type="PROSITE" id="PS50850"/>
    </source>
</evidence>
<feature type="transmembrane region" description="Helical" evidence="7">
    <location>
        <begin position="173"/>
        <end position="192"/>
    </location>
</feature>
<evidence type="ECO:0000256" key="4">
    <source>
        <dbReference type="ARBA" id="ARBA00022989"/>
    </source>
</evidence>
<protein>
    <submittedName>
        <fullName evidence="9">MFS transporter</fullName>
    </submittedName>
</protein>
<dbReference type="GO" id="GO:0005886">
    <property type="term" value="C:plasma membrane"/>
    <property type="evidence" value="ECO:0007669"/>
    <property type="project" value="UniProtKB-SubCell"/>
</dbReference>
<evidence type="ECO:0000313" key="9">
    <source>
        <dbReference type="EMBL" id="PVZ63539.1"/>
    </source>
</evidence>
<dbReference type="SUPFAM" id="SSF103473">
    <property type="entry name" value="MFS general substrate transporter"/>
    <property type="match status" value="1"/>
</dbReference>
<dbReference type="InterPro" id="IPR020846">
    <property type="entry name" value="MFS_dom"/>
</dbReference>
<feature type="transmembrane region" description="Helical" evidence="7">
    <location>
        <begin position="21"/>
        <end position="44"/>
    </location>
</feature>
<evidence type="ECO:0000256" key="1">
    <source>
        <dbReference type="ARBA" id="ARBA00004651"/>
    </source>
</evidence>
<feature type="transmembrane region" description="Helical" evidence="7">
    <location>
        <begin position="106"/>
        <end position="126"/>
    </location>
</feature>
<evidence type="ECO:0000256" key="6">
    <source>
        <dbReference type="SAM" id="MobiDB-lite"/>
    </source>
</evidence>
<dbReference type="PANTHER" id="PTHR23513:SF6">
    <property type="entry name" value="MAJOR FACILITATOR SUPERFAMILY ASSOCIATED DOMAIN-CONTAINING PROTEIN"/>
    <property type="match status" value="1"/>
</dbReference>
<dbReference type="GO" id="GO:0022857">
    <property type="term" value="F:transmembrane transporter activity"/>
    <property type="evidence" value="ECO:0007669"/>
    <property type="project" value="InterPro"/>
</dbReference>
<dbReference type="OrthoDB" id="4368225at2"/>
<dbReference type="InterPro" id="IPR011701">
    <property type="entry name" value="MFS"/>
</dbReference>
<feature type="transmembrane region" description="Helical" evidence="7">
    <location>
        <begin position="370"/>
        <end position="395"/>
    </location>
</feature>
<comment type="caution">
    <text evidence="9">The sequence shown here is derived from an EMBL/GenBank/DDBJ whole genome shotgun (WGS) entry which is preliminary data.</text>
</comment>
<evidence type="ECO:0000313" key="10">
    <source>
        <dbReference type="Proteomes" id="UP000244906"/>
    </source>
</evidence>
<organism evidence="9 10">
    <name type="scientific">Pelagibaculum spongiae</name>
    <dbReference type="NCBI Taxonomy" id="2080658"/>
    <lineage>
        <taxon>Bacteria</taxon>
        <taxon>Pseudomonadati</taxon>
        <taxon>Pseudomonadota</taxon>
        <taxon>Gammaproteobacteria</taxon>
        <taxon>Oceanospirillales</taxon>
        <taxon>Pelagibaculum</taxon>
    </lineage>
</organism>
<dbReference type="Gene3D" id="1.20.1250.20">
    <property type="entry name" value="MFS general substrate transporter like domains"/>
    <property type="match status" value="2"/>
</dbReference>
<keyword evidence="2" id="KW-1003">Cell membrane</keyword>
<gene>
    <name evidence="9" type="ORF">DC094_20870</name>
</gene>
<proteinExistence type="predicted"/>
<sequence>MTGSLLESPLQNPSWRKMFSAQILSLAGTGITTIALALLAWDIAGDKAGLVLGTALALKMVAYVLLAPIIGAFADRLPRKKWLISLDIIRALIVLSLPWVTEIWQIWSLIFLLNVCSAGFTPVFQATIPDLLTDPQQYQQALAHSRLAYDLEQILSPSAAALLLLFIPFDGLFVIDSISFIISALLVTGCLLPKQQRSQRPSGIFYNIRFGLAGYLKTPRLKALWAMYFAVACASSMVIVNTVVYVRDLLGGDESLAALAIGFCGLGSMLIAFILPRFLQNKSPRSFMLAGCVLLTIALLFATTTPSWTGFAIVWFVLGVGLSLIQTPAATLVRRSCHSSDATAYFAANFSLSHLCWLAAYLLAGWLGSYAGLSITFAVMGAIALLATFTAIHLYPKPDPIEIEHEHPVQQHSHCHDHHSDDQHHAHLHQPIDQDGQPDHSHQHTHDHPPLKHSHPYVIDAHHPNWPE</sequence>
<dbReference type="CDD" id="cd06173">
    <property type="entry name" value="MFS_MefA_like"/>
    <property type="match status" value="1"/>
</dbReference>
<evidence type="ECO:0000256" key="3">
    <source>
        <dbReference type="ARBA" id="ARBA00022692"/>
    </source>
</evidence>
<dbReference type="PANTHER" id="PTHR23513">
    <property type="entry name" value="INTEGRAL MEMBRANE EFFLUX PROTEIN-RELATED"/>
    <property type="match status" value="1"/>
</dbReference>
<keyword evidence="10" id="KW-1185">Reference proteome</keyword>
<feature type="transmembrane region" description="Helical" evidence="7">
    <location>
        <begin position="311"/>
        <end position="333"/>
    </location>
</feature>
<evidence type="ECO:0000256" key="5">
    <source>
        <dbReference type="ARBA" id="ARBA00023136"/>
    </source>
</evidence>
<feature type="transmembrane region" description="Helical" evidence="7">
    <location>
        <begin position="256"/>
        <end position="275"/>
    </location>
</feature>
<feature type="region of interest" description="Disordered" evidence="6">
    <location>
        <begin position="407"/>
        <end position="468"/>
    </location>
</feature>
<evidence type="ECO:0000256" key="7">
    <source>
        <dbReference type="SAM" id="Phobius"/>
    </source>
</evidence>
<name>A0A2V1GWK9_9GAMM</name>
<accession>A0A2V1GWK9</accession>
<keyword evidence="5 7" id="KW-0472">Membrane</keyword>
<feature type="transmembrane region" description="Helical" evidence="7">
    <location>
        <begin position="225"/>
        <end position="244"/>
    </location>
</feature>
<dbReference type="PROSITE" id="PS50850">
    <property type="entry name" value="MFS"/>
    <property type="match status" value="1"/>
</dbReference>
<keyword evidence="4 7" id="KW-1133">Transmembrane helix</keyword>
<evidence type="ECO:0000256" key="2">
    <source>
        <dbReference type="ARBA" id="ARBA00022475"/>
    </source>
</evidence>
<feature type="compositionally biased region" description="Basic and acidic residues" evidence="6">
    <location>
        <begin position="437"/>
        <end position="450"/>
    </location>
</feature>
<feature type="transmembrane region" description="Helical" evidence="7">
    <location>
        <begin position="287"/>
        <end position="305"/>
    </location>
</feature>